<comment type="caution">
    <text evidence="2">The sequence shown here is derived from an EMBL/GenBank/DDBJ whole genome shotgun (WGS) entry which is preliminary data.</text>
</comment>
<protein>
    <recommendedName>
        <fullName evidence="4">Glycosyltransferase WbsX</fullName>
    </recommendedName>
</protein>
<gene>
    <name evidence="2" type="ORF">GS399_14180</name>
</gene>
<name>A0A7K1YBZ2_9SPHI</name>
<dbReference type="Gene3D" id="3.20.20.80">
    <property type="entry name" value="Glycosidases"/>
    <property type="match status" value="1"/>
</dbReference>
<organism evidence="2 3">
    <name type="scientific">Hufsiella arboris</name>
    <dbReference type="NCBI Taxonomy" id="2695275"/>
    <lineage>
        <taxon>Bacteria</taxon>
        <taxon>Pseudomonadati</taxon>
        <taxon>Bacteroidota</taxon>
        <taxon>Sphingobacteriia</taxon>
        <taxon>Sphingobacteriales</taxon>
        <taxon>Sphingobacteriaceae</taxon>
        <taxon>Hufsiella</taxon>
    </lineage>
</organism>
<dbReference type="PANTHER" id="PTHR41244:SF1">
    <property type="entry name" value="GLYCOSYLTRANSFERASE"/>
    <property type="match status" value="1"/>
</dbReference>
<evidence type="ECO:0008006" key="4">
    <source>
        <dbReference type="Google" id="ProtNLM"/>
    </source>
</evidence>
<sequence length="346" mass="38910">MKKYMLFGILALVLQLSQAQTSAIKLGAYYFDGWKKGSKHVTKALVDSFPERKPVWGWVTSTPEAVKSQIDLASNAGISFFSFCWYYAKSNPDAGNQALSYYLDAPNKSALQFNLMVVNHEGFTIRPEDWPDLIPQWIKLFKDPQYLKIQRKPYIAFFSINSLVKAFGSAEAVNKAFDELRSAAKTAGFSGVEIGGCPSPDTRSIALAQNCGFDILTGYNYPGVGLKDTKTPINSLIDRYSWTWKQFENSHLPYIPVATLNWDNRPWRTGDDEKKARHFVGYSSASVYQSVKALKTWLDANPDKTTKERIALLYAWNEYGEGAWLTPSANSKDNLLDGVKKAMNKN</sequence>
<dbReference type="InterPro" id="IPR032719">
    <property type="entry name" value="WbsX"/>
</dbReference>
<evidence type="ECO:0000256" key="1">
    <source>
        <dbReference type="SAM" id="SignalP"/>
    </source>
</evidence>
<evidence type="ECO:0000313" key="2">
    <source>
        <dbReference type="EMBL" id="MXV52122.1"/>
    </source>
</evidence>
<keyword evidence="1" id="KW-0732">Signal</keyword>
<dbReference type="RefSeq" id="WP_160845298.1">
    <property type="nucleotide sequence ID" value="NZ_WVHT01000006.1"/>
</dbReference>
<keyword evidence="3" id="KW-1185">Reference proteome</keyword>
<dbReference type="Pfam" id="PF14307">
    <property type="entry name" value="Glyco_tran_WbsX"/>
    <property type="match status" value="1"/>
</dbReference>
<dbReference type="AlphaFoldDB" id="A0A7K1YBZ2"/>
<reference evidence="2 3" key="1">
    <citation type="submission" date="2019-11" db="EMBL/GenBank/DDBJ databases">
        <title>Pedobacter sp. HMF7647 Genome sequencing and assembly.</title>
        <authorList>
            <person name="Kang H."/>
            <person name="Kim H."/>
            <person name="Joh K."/>
        </authorList>
    </citation>
    <scope>NUCLEOTIDE SEQUENCE [LARGE SCALE GENOMIC DNA]</scope>
    <source>
        <strain evidence="2 3">HMF7647</strain>
    </source>
</reference>
<evidence type="ECO:0000313" key="3">
    <source>
        <dbReference type="Proteomes" id="UP000466586"/>
    </source>
</evidence>
<feature type="chain" id="PRO_5029636773" description="Glycosyltransferase WbsX" evidence="1">
    <location>
        <begin position="20"/>
        <end position="346"/>
    </location>
</feature>
<proteinExistence type="predicted"/>
<dbReference type="PANTHER" id="PTHR41244">
    <property type="entry name" value="RHAMNAN SYNTHESIS F"/>
    <property type="match status" value="1"/>
</dbReference>
<dbReference type="EMBL" id="WVHT01000006">
    <property type="protein sequence ID" value="MXV52122.1"/>
    <property type="molecule type" value="Genomic_DNA"/>
</dbReference>
<accession>A0A7K1YBZ2</accession>
<feature type="signal peptide" evidence="1">
    <location>
        <begin position="1"/>
        <end position="19"/>
    </location>
</feature>
<dbReference type="Proteomes" id="UP000466586">
    <property type="component" value="Unassembled WGS sequence"/>
</dbReference>